<dbReference type="PANTHER" id="PTHR30250:SF11">
    <property type="entry name" value="O-ANTIGEN TRANSPORTER-RELATED"/>
    <property type="match status" value="1"/>
</dbReference>
<gene>
    <name evidence="7" type="ORF">GO495_15920</name>
</gene>
<feature type="transmembrane region" description="Helical" evidence="6">
    <location>
        <begin position="262"/>
        <end position="286"/>
    </location>
</feature>
<dbReference type="RefSeq" id="WP_157300713.1">
    <property type="nucleotide sequence ID" value="NZ_BAAAZB010000005.1"/>
</dbReference>
<comment type="subcellular location">
    <subcellularLocation>
        <location evidence="1">Cell membrane</location>
        <topology evidence="1">Multi-pass membrane protein</topology>
    </subcellularLocation>
</comment>
<evidence type="ECO:0000256" key="3">
    <source>
        <dbReference type="ARBA" id="ARBA00022692"/>
    </source>
</evidence>
<dbReference type="Proteomes" id="UP000468388">
    <property type="component" value="Unassembled WGS sequence"/>
</dbReference>
<dbReference type="OrthoDB" id="1495589at2"/>
<feature type="transmembrane region" description="Helical" evidence="6">
    <location>
        <begin position="118"/>
        <end position="143"/>
    </location>
</feature>
<feature type="transmembrane region" description="Helical" evidence="6">
    <location>
        <begin position="366"/>
        <end position="388"/>
    </location>
</feature>
<keyword evidence="8" id="KW-1185">Reference proteome</keyword>
<accession>A0A6N8JCT4</accession>
<feature type="transmembrane region" description="Helical" evidence="6">
    <location>
        <begin position="182"/>
        <end position="203"/>
    </location>
</feature>
<evidence type="ECO:0000256" key="2">
    <source>
        <dbReference type="ARBA" id="ARBA00022475"/>
    </source>
</evidence>
<feature type="transmembrane region" description="Helical" evidence="6">
    <location>
        <begin position="394"/>
        <end position="415"/>
    </location>
</feature>
<organism evidence="7 8">
    <name type="scientific">Chitinophaga oryziterrae</name>
    <dbReference type="NCBI Taxonomy" id="1031224"/>
    <lineage>
        <taxon>Bacteria</taxon>
        <taxon>Pseudomonadati</taxon>
        <taxon>Bacteroidota</taxon>
        <taxon>Chitinophagia</taxon>
        <taxon>Chitinophagales</taxon>
        <taxon>Chitinophagaceae</taxon>
        <taxon>Chitinophaga</taxon>
    </lineage>
</organism>
<feature type="transmembrane region" description="Helical" evidence="6">
    <location>
        <begin position="155"/>
        <end position="176"/>
    </location>
</feature>
<proteinExistence type="predicted"/>
<evidence type="ECO:0000313" key="7">
    <source>
        <dbReference type="EMBL" id="MVT42079.1"/>
    </source>
</evidence>
<evidence type="ECO:0000256" key="1">
    <source>
        <dbReference type="ARBA" id="ARBA00004651"/>
    </source>
</evidence>
<dbReference type="InterPro" id="IPR050833">
    <property type="entry name" value="Poly_Biosynth_Transport"/>
</dbReference>
<keyword evidence="4 6" id="KW-1133">Transmembrane helix</keyword>
<evidence type="ECO:0000313" key="8">
    <source>
        <dbReference type="Proteomes" id="UP000468388"/>
    </source>
</evidence>
<name>A0A6N8JCT4_9BACT</name>
<protein>
    <submittedName>
        <fullName evidence="7">Oligosaccharide flippase family protein</fullName>
    </submittedName>
</protein>
<dbReference type="EMBL" id="WRXO01000004">
    <property type="protein sequence ID" value="MVT42079.1"/>
    <property type="molecule type" value="Genomic_DNA"/>
</dbReference>
<feature type="transmembrane region" description="Helical" evidence="6">
    <location>
        <begin position="298"/>
        <end position="319"/>
    </location>
</feature>
<keyword evidence="5 6" id="KW-0472">Membrane</keyword>
<keyword evidence="2" id="KW-1003">Cell membrane</keyword>
<evidence type="ECO:0000256" key="6">
    <source>
        <dbReference type="SAM" id="Phobius"/>
    </source>
</evidence>
<feature type="transmembrane region" description="Helical" evidence="6">
    <location>
        <begin position="88"/>
        <end position="112"/>
    </location>
</feature>
<dbReference type="InterPro" id="IPR002797">
    <property type="entry name" value="Polysacc_synth"/>
</dbReference>
<dbReference type="PANTHER" id="PTHR30250">
    <property type="entry name" value="PST FAMILY PREDICTED COLANIC ACID TRANSPORTER"/>
    <property type="match status" value="1"/>
</dbReference>
<evidence type="ECO:0000256" key="5">
    <source>
        <dbReference type="ARBA" id="ARBA00023136"/>
    </source>
</evidence>
<dbReference type="GO" id="GO:0005886">
    <property type="term" value="C:plasma membrane"/>
    <property type="evidence" value="ECO:0007669"/>
    <property type="project" value="UniProtKB-SubCell"/>
</dbReference>
<keyword evidence="3 6" id="KW-0812">Transmembrane</keyword>
<feature type="transmembrane region" description="Helical" evidence="6">
    <location>
        <begin position="55"/>
        <end position="76"/>
    </location>
</feature>
<comment type="caution">
    <text evidence="7">The sequence shown here is derived from an EMBL/GenBank/DDBJ whole genome shotgun (WGS) entry which is preliminary data.</text>
</comment>
<feature type="transmembrane region" description="Helical" evidence="6">
    <location>
        <begin position="223"/>
        <end position="242"/>
    </location>
</feature>
<evidence type="ECO:0000256" key="4">
    <source>
        <dbReference type="ARBA" id="ARBA00022989"/>
    </source>
</evidence>
<feature type="transmembrane region" description="Helical" evidence="6">
    <location>
        <begin position="21"/>
        <end position="43"/>
    </location>
</feature>
<feature type="transmembrane region" description="Helical" evidence="6">
    <location>
        <begin position="339"/>
        <end position="359"/>
    </location>
</feature>
<dbReference type="AlphaFoldDB" id="A0A6N8JCT4"/>
<dbReference type="Pfam" id="PF01943">
    <property type="entry name" value="Polysacc_synt"/>
    <property type="match status" value="1"/>
</dbReference>
<reference evidence="7 8" key="1">
    <citation type="submission" date="2019-12" db="EMBL/GenBank/DDBJ databases">
        <title>The draft genomic sequence of strain Chitinophaga oryziterrae JCM 16595.</title>
        <authorList>
            <person name="Zhang X."/>
        </authorList>
    </citation>
    <scope>NUCLEOTIDE SEQUENCE [LARGE SCALE GENOMIC DNA]</scope>
    <source>
        <strain evidence="7 8">JCM 16595</strain>
    </source>
</reference>
<sequence>MEIKLLYRINALRHSNLIRSSAIYTIINFVNKAFPFFLLPLFTRAFTLNEYGTFSIYRATMNICIPLVGLSLSEAVIRSYYEKERIEFGTYIFSILFVNIGTIGLLEVFVLLSGNALFSIIGLSREMLCLALLISFFTSIITIERGLYRCERNNVLFSIVVVGQSLIYFVIIFVLYWQHRLYIRAAVYAEVFVYLLFAIIGGWQLVKKYSISFEVKRQYIRDAFVYSFPLVLNSLLAYAFALSDRYIINYQLGEESVAIYSASFQIVSILQILGVSFNAAWLPWVFESLKNKIDSGKLLKIGLGVAFLFLLFGIVFWSVVNRFLPFFAGEKYKAGISLLGWFVGANIFQALYCLVAPILQYYKRNWYLLLASVPAFLFSVVLNVSFLKKYGLEFAAKMNCFSWLIIFAISFFYSLNRIRYVNK</sequence>